<dbReference type="InterPro" id="IPR001433">
    <property type="entry name" value="OxRdtase_FAD/NAD-bd"/>
</dbReference>
<feature type="domain" description="FAD-binding FR-type" evidence="9">
    <location>
        <begin position="1"/>
        <end position="118"/>
    </location>
</feature>
<dbReference type="InterPro" id="IPR017927">
    <property type="entry name" value="FAD-bd_FR_type"/>
</dbReference>
<keyword evidence="5" id="KW-0274">FAD</keyword>
<dbReference type="GO" id="GO:0051537">
    <property type="term" value="F:2 iron, 2 sulfur cluster binding"/>
    <property type="evidence" value="ECO:0007669"/>
    <property type="project" value="UniProtKB-KW"/>
</dbReference>
<keyword evidence="2" id="KW-0285">Flavoprotein</keyword>
<dbReference type="Pfam" id="PF00175">
    <property type="entry name" value="NAD_binding_1"/>
    <property type="match status" value="1"/>
</dbReference>
<evidence type="ECO:0000256" key="2">
    <source>
        <dbReference type="ARBA" id="ARBA00022630"/>
    </source>
</evidence>
<evidence type="ECO:0000256" key="8">
    <source>
        <dbReference type="ARBA" id="ARBA00023014"/>
    </source>
</evidence>
<dbReference type="RefSeq" id="WP_035128993.1">
    <property type="nucleotide sequence ID" value="NZ_JRHH01000006.1"/>
</dbReference>
<dbReference type="GO" id="GO:0016491">
    <property type="term" value="F:oxidoreductase activity"/>
    <property type="evidence" value="ECO:0007669"/>
    <property type="project" value="UniProtKB-KW"/>
</dbReference>
<dbReference type="Pfam" id="PF08022">
    <property type="entry name" value="FAD_binding_8"/>
    <property type="match status" value="1"/>
</dbReference>
<evidence type="ECO:0000256" key="5">
    <source>
        <dbReference type="ARBA" id="ARBA00022827"/>
    </source>
</evidence>
<keyword evidence="8" id="KW-0411">Iron-sulfur</keyword>
<dbReference type="SUPFAM" id="SSF63380">
    <property type="entry name" value="Riboflavin synthase domain-like"/>
    <property type="match status" value="1"/>
</dbReference>
<dbReference type="Gene3D" id="2.40.30.10">
    <property type="entry name" value="Translation factors"/>
    <property type="match status" value="1"/>
</dbReference>
<evidence type="ECO:0000256" key="4">
    <source>
        <dbReference type="ARBA" id="ARBA00022723"/>
    </source>
</evidence>
<dbReference type="InterPro" id="IPR013112">
    <property type="entry name" value="FAD-bd_8"/>
</dbReference>
<keyword evidence="7" id="KW-0408">Iron</keyword>
<proteinExistence type="predicted"/>
<dbReference type="PROSITE" id="PS51384">
    <property type="entry name" value="FAD_FR"/>
    <property type="match status" value="1"/>
</dbReference>
<evidence type="ECO:0000256" key="6">
    <source>
        <dbReference type="ARBA" id="ARBA00023002"/>
    </source>
</evidence>
<evidence type="ECO:0000256" key="7">
    <source>
        <dbReference type="ARBA" id="ARBA00023004"/>
    </source>
</evidence>
<dbReference type="InterPro" id="IPR017938">
    <property type="entry name" value="Riboflavin_synthase-like_b-brl"/>
</dbReference>
<evidence type="ECO:0000256" key="1">
    <source>
        <dbReference type="ARBA" id="ARBA00001974"/>
    </source>
</evidence>
<protein>
    <recommendedName>
        <fullName evidence="9">FAD-binding FR-type domain-containing protein</fullName>
    </recommendedName>
</protein>
<sequence>MYYDTKIIHKEWITHDVLRLLLEKPKLFKYTIGQAIELSIDSLESFKHFAPFTLTSTNEDDFLEIIVKVYRQRNRLTFWMSELNLDAKIIISEAWDSYEYKGDGVFIAAGSGITPFLPMIRNLSKTNRLGDNVLMYANKKEEDIILRDELNELLGVNCINVLSREVSDSCESGRIDKEFLKSWVTDTNLFYYVCGPESFNDNIKEHLLSLGVDGDKIQVAY</sequence>
<dbReference type="Proteomes" id="UP000029554">
    <property type="component" value="Unassembled WGS sequence"/>
</dbReference>
<keyword evidence="3" id="KW-0001">2Fe-2S</keyword>
<dbReference type="STRING" id="1453498.LG45_16125"/>
<dbReference type="InterPro" id="IPR039261">
    <property type="entry name" value="FNR_nucleotide-bd"/>
</dbReference>
<evidence type="ECO:0000259" key="9">
    <source>
        <dbReference type="PROSITE" id="PS51384"/>
    </source>
</evidence>
<dbReference type="PANTHER" id="PTHR47354:SF6">
    <property type="entry name" value="NADH OXIDOREDUCTASE HCR"/>
    <property type="match status" value="1"/>
</dbReference>
<dbReference type="OrthoDB" id="9789468at2"/>
<dbReference type="EMBL" id="JRHH01000006">
    <property type="protein sequence ID" value="KGD66948.1"/>
    <property type="molecule type" value="Genomic_DNA"/>
</dbReference>
<keyword evidence="4" id="KW-0479">Metal-binding</keyword>
<gene>
    <name evidence="10" type="ORF">LG45_16125</name>
</gene>
<dbReference type="eggNOG" id="COG1018">
    <property type="taxonomic scope" value="Bacteria"/>
</dbReference>
<evidence type="ECO:0000313" key="11">
    <source>
        <dbReference type="Proteomes" id="UP000029554"/>
    </source>
</evidence>
<comment type="caution">
    <text evidence="10">The sequence shown here is derived from an EMBL/GenBank/DDBJ whole genome shotgun (WGS) entry which is preliminary data.</text>
</comment>
<evidence type="ECO:0000256" key="3">
    <source>
        <dbReference type="ARBA" id="ARBA00022714"/>
    </source>
</evidence>
<organism evidence="10 11">
    <name type="scientific">Flavobacterium aquatile LMG 4008 = ATCC 11947</name>
    <dbReference type="NCBI Taxonomy" id="1453498"/>
    <lineage>
        <taxon>Bacteria</taxon>
        <taxon>Pseudomonadati</taxon>
        <taxon>Bacteroidota</taxon>
        <taxon>Flavobacteriia</taxon>
        <taxon>Flavobacteriales</taxon>
        <taxon>Flavobacteriaceae</taxon>
        <taxon>Flavobacterium</taxon>
    </lineage>
</organism>
<dbReference type="AlphaFoldDB" id="A0A095TX37"/>
<dbReference type="InterPro" id="IPR050415">
    <property type="entry name" value="MRET"/>
</dbReference>
<dbReference type="PRINTS" id="PR00371">
    <property type="entry name" value="FPNCR"/>
</dbReference>
<keyword evidence="11" id="KW-1185">Reference proteome</keyword>
<dbReference type="InterPro" id="IPR001709">
    <property type="entry name" value="Flavoprot_Pyr_Nucl_cyt_Rdtase"/>
</dbReference>
<keyword evidence="6" id="KW-0560">Oxidoreductase</keyword>
<dbReference type="PANTHER" id="PTHR47354">
    <property type="entry name" value="NADH OXIDOREDUCTASE HCR"/>
    <property type="match status" value="1"/>
</dbReference>
<reference evidence="10 11" key="1">
    <citation type="submission" date="2014-09" db="EMBL/GenBank/DDBJ databases">
        <title>Whole Genome Shotgun of Flavobacterium aquatile LMG 4008.</title>
        <authorList>
            <person name="Gale A.N."/>
            <person name="Pipes S.E."/>
            <person name="Newman J.D."/>
        </authorList>
    </citation>
    <scope>NUCLEOTIDE SEQUENCE [LARGE SCALE GENOMIC DNA]</scope>
    <source>
        <strain evidence="10 11">LMG 4008</strain>
    </source>
</reference>
<dbReference type="Gene3D" id="3.40.50.80">
    <property type="entry name" value="Nucleotide-binding domain of ferredoxin-NADP reductase (FNR) module"/>
    <property type="match status" value="1"/>
</dbReference>
<evidence type="ECO:0000313" key="10">
    <source>
        <dbReference type="EMBL" id="KGD66948.1"/>
    </source>
</evidence>
<accession>A0A095TX37</accession>
<dbReference type="GO" id="GO:0046872">
    <property type="term" value="F:metal ion binding"/>
    <property type="evidence" value="ECO:0007669"/>
    <property type="project" value="UniProtKB-KW"/>
</dbReference>
<name>A0A095TX37_9FLAO</name>
<comment type="cofactor">
    <cofactor evidence="1">
        <name>FAD</name>
        <dbReference type="ChEBI" id="CHEBI:57692"/>
    </cofactor>
</comment>
<dbReference type="SUPFAM" id="SSF52343">
    <property type="entry name" value="Ferredoxin reductase-like, C-terminal NADP-linked domain"/>
    <property type="match status" value="1"/>
</dbReference>
<dbReference type="PRINTS" id="PR00410">
    <property type="entry name" value="PHEHYDRXLASE"/>
</dbReference>